<evidence type="ECO:0000256" key="3">
    <source>
        <dbReference type="ARBA" id="ARBA00022475"/>
    </source>
</evidence>
<keyword evidence="9" id="KW-1185">Reference proteome</keyword>
<feature type="transmembrane region" description="Helical" evidence="7">
    <location>
        <begin position="97"/>
        <end position="118"/>
    </location>
</feature>
<dbReference type="PANTHER" id="PTHR42865">
    <property type="entry name" value="PROTON/GLUTAMATE-ASPARTATE SYMPORTER"/>
    <property type="match status" value="1"/>
</dbReference>
<evidence type="ECO:0000256" key="7">
    <source>
        <dbReference type="SAM" id="Phobius"/>
    </source>
</evidence>
<dbReference type="InterPro" id="IPR001991">
    <property type="entry name" value="Na-dicarboxylate_symporter"/>
</dbReference>
<feature type="transmembrane region" description="Helical" evidence="7">
    <location>
        <begin position="23"/>
        <end position="43"/>
    </location>
</feature>
<feature type="transmembrane region" description="Helical" evidence="7">
    <location>
        <begin position="199"/>
        <end position="222"/>
    </location>
</feature>
<evidence type="ECO:0000256" key="6">
    <source>
        <dbReference type="ARBA" id="ARBA00023136"/>
    </source>
</evidence>
<dbReference type="AlphaFoldDB" id="A0AB94IY78"/>
<evidence type="ECO:0000256" key="4">
    <source>
        <dbReference type="ARBA" id="ARBA00022692"/>
    </source>
</evidence>
<gene>
    <name evidence="8" type="ORF">SY1_19340</name>
</gene>
<keyword evidence="5 7" id="KW-1133">Transmembrane helix</keyword>
<feature type="transmembrane region" description="Helical" evidence="7">
    <location>
        <begin position="63"/>
        <end position="85"/>
    </location>
</feature>
<name>A0AB94IY78_9BACT</name>
<feature type="transmembrane region" description="Helical" evidence="7">
    <location>
        <begin position="346"/>
        <end position="366"/>
    </location>
</feature>
<evidence type="ECO:0000256" key="5">
    <source>
        <dbReference type="ARBA" id="ARBA00022989"/>
    </source>
</evidence>
<dbReference type="PRINTS" id="PR00173">
    <property type="entry name" value="EDTRNSPORT"/>
</dbReference>
<feature type="transmembrane region" description="Helical" evidence="7">
    <location>
        <begin position="242"/>
        <end position="261"/>
    </location>
</feature>
<accession>A0AB94IY78</accession>
<dbReference type="EMBL" id="FP929056">
    <property type="protein sequence ID" value="CBL28766.1"/>
    <property type="molecule type" value="Genomic_DNA"/>
</dbReference>
<dbReference type="Pfam" id="PF00375">
    <property type="entry name" value="SDF"/>
    <property type="match status" value="1"/>
</dbReference>
<dbReference type="RefSeq" id="WP_015556913.1">
    <property type="nucleotide sequence ID" value="NC_021038.1"/>
</dbReference>
<dbReference type="KEGG" id="sbr:SY1_19340"/>
<keyword evidence="2" id="KW-0813">Transport</keyword>
<evidence type="ECO:0000256" key="2">
    <source>
        <dbReference type="ARBA" id="ARBA00022448"/>
    </source>
</evidence>
<keyword evidence="3" id="KW-1003">Cell membrane</keyword>
<dbReference type="GO" id="GO:0015293">
    <property type="term" value="F:symporter activity"/>
    <property type="evidence" value="ECO:0007669"/>
    <property type="project" value="UniProtKB-KW"/>
</dbReference>
<organism evidence="8 9">
    <name type="scientific">Fretibacterium fastidiosum</name>
    <dbReference type="NCBI Taxonomy" id="651822"/>
    <lineage>
        <taxon>Bacteria</taxon>
        <taxon>Thermotogati</taxon>
        <taxon>Synergistota</taxon>
        <taxon>Synergistia</taxon>
        <taxon>Synergistales</taxon>
        <taxon>Aminobacteriaceae</taxon>
        <taxon>Fretibacterium</taxon>
    </lineage>
</organism>
<feature type="transmembrane region" description="Helical" evidence="7">
    <location>
        <begin position="160"/>
        <end position="179"/>
    </location>
</feature>
<dbReference type="GO" id="GO:0005886">
    <property type="term" value="C:plasma membrane"/>
    <property type="evidence" value="ECO:0007669"/>
    <property type="project" value="UniProtKB-SubCell"/>
</dbReference>
<evidence type="ECO:0000256" key="1">
    <source>
        <dbReference type="ARBA" id="ARBA00004651"/>
    </source>
</evidence>
<protein>
    <submittedName>
        <fullName evidence="8">Na+/H+-dicarboxylate symporters</fullName>
    </submittedName>
</protein>
<dbReference type="Proteomes" id="UP000008957">
    <property type="component" value="Chromosome"/>
</dbReference>
<dbReference type="Gene3D" id="1.10.3860.10">
    <property type="entry name" value="Sodium:dicarboxylate symporter"/>
    <property type="match status" value="1"/>
</dbReference>
<reference evidence="9" key="1">
    <citation type="submission" date="2010-03" db="EMBL/GenBank/DDBJ databases">
        <title>The genome sequence of Synergistetes sp. SGP1.</title>
        <authorList>
            <consortium name="metaHIT consortium -- http://www.metahit.eu/"/>
            <person name="Pajon A."/>
            <person name="Turner K."/>
            <person name="Parkhill J."/>
            <person name="Wade W."/>
            <person name="Vartoukian S."/>
        </authorList>
    </citation>
    <scope>NUCLEOTIDE SEQUENCE [LARGE SCALE GENOMIC DNA]</scope>
    <source>
        <strain evidence="9">SGP1</strain>
    </source>
</reference>
<proteinExistence type="predicted"/>
<feature type="transmembrane region" description="Helical" evidence="7">
    <location>
        <begin position="378"/>
        <end position="395"/>
    </location>
</feature>
<keyword evidence="6 7" id="KW-0472">Membrane</keyword>
<keyword evidence="4 7" id="KW-0812">Transmembrane</keyword>
<evidence type="ECO:0000313" key="8">
    <source>
        <dbReference type="EMBL" id="CBL28766.1"/>
    </source>
</evidence>
<sequence length="434" mass="46393">MSEERQEVQQVEQQPVQKERKRVGLASKILIAMVLGSILGWAFKGSYETWSVVTGPLGTIFIRLLRMTILPLIFFSIVTGVAGVADLGRLKKVGGTFLVYWLLASALSAVCGVVWAYIIQPGVGINLAEKAEVFSTDSVDLVQTLVNWIPDNAAAAFGNFNIIQVIIFSLFLGIAIAVLPNDLPAKDGLQKFFDYGNTAITKVVEVVMGFAPVGVLCLMADVTGTLGNEVLTGLGKMLATQYIAYATIIVVILPLILKFVAKVNPLQHYINMYPAMLLAFSTCSSSATLPLTMKCAKERAGVPAEAVELIAPPAATINMQACCAEMPIYAIFAAQMFGLEFGFGQLAVICLLGVIMAAGVAGVPGGGIMMSAIMMQSMGLPLTIVPWVAGIYRLIDMPNTMLNVTGDTVGMVTTTSLLGTLNRDKFNEKKTFAE</sequence>
<dbReference type="PANTHER" id="PTHR42865:SF7">
    <property type="entry name" value="PROTON_GLUTAMATE-ASPARTATE SYMPORTER"/>
    <property type="match status" value="1"/>
</dbReference>
<dbReference type="GO" id="GO:0006835">
    <property type="term" value="P:dicarboxylic acid transport"/>
    <property type="evidence" value="ECO:0007669"/>
    <property type="project" value="TreeGrafter"/>
</dbReference>
<comment type="subcellular location">
    <subcellularLocation>
        <location evidence="1">Cell membrane</location>
        <topology evidence="1">Multi-pass membrane protein</topology>
    </subcellularLocation>
</comment>
<dbReference type="SUPFAM" id="SSF118215">
    <property type="entry name" value="Proton glutamate symport protein"/>
    <property type="match status" value="1"/>
</dbReference>
<evidence type="ECO:0000313" key="9">
    <source>
        <dbReference type="Proteomes" id="UP000008957"/>
    </source>
</evidence>
<reference evidence="8 9" key="2">
    <citation type="submission" date="2010-03" db="EMBL/GenBank/DDBJ databases">
        <authorList>
            <person name="Pajon A."/>
        </authorList>
    </citation>
    <scope>NUCLEOTIDE SEQUENCE [LARGE SCALE GENOMIC DNA]</scope>
    <source>
        <strain evidence="8 9">SGP1</strain>
    </source>
</reference>
<dbReference type="InterPro" id="IPR036458">
    <property type="entry name" value="Na:dicarbo_symporter_sf"/>
</dbReference>